<proteinExistence type="predicted"/>
<protein>
    <submittedName>
        <fullName evidence="3">Spindle pole body interacting protein</fullName>
    </submittedName>
</protein>
<keyword evidence="4" id="KW-1185">Reference proteome</keyword>
<feature type="region of interest" description="Disordered" evidence="1">
    <location>
        <begin position="475"/>
        <end position="502"/>
    </location>
</feature>
<dbReference type="PROSITE" id="PS50211">
    <property type="entry name" value="DENN"/>
    <property type="match status" value="1"/>
</dbReference>
<dbReference type="Pfam" id="PF07792">
    <property type="entry name" value="Afi1"/>
    <property type="match status" value="1"/>
</dbReference>
<dbReference type="Proteomes" id="UP000070444">
    <property type="component" value="Unassembled WGS sequence"/>
</dbReference>
<dbReference type="Pfam" id="PF08616">
    <property type="entry name" value="SPA"/>
    <property type="match status" value="1"/>
</dbReference>
<name>A0A137P8R5_CONC2</name>
<feature type="compositionally biased region" description="Polar residues" evidence="1">
    <location>
        <begin position="17"/>
        <end position="32"/>
    </location>
</feature>
<dbReference type="InterPro" id="IPR052809">
    <property type="entry name" value="Actin_polarity_regulatory"/>
</dbReference>
<accession>A0A137P8R5</accession>
<dbReference type="OrthoDB" id="66409at2759"/>
<dbReference type="STRING" id="796925.A0A137P8R5"/>
<feature type="compositionally biased region" description="Low complexity" evidence="1">
    <location>
        <begin position="475"/>
        <end position="493"/>
    </location>
</feature>
<dbReference type="EMBL" id="KQ964476">
    <property type="protein sequence ID" value="KXN71393.1"/>
    <property type="molecule type" value="Genomic_DNA"/>
</dbReference>
<dbReference type="InterPro" id="IPR037516">
    <property type="entry name" value="Tripartite_DENN"/>
</dbReference>
<evidence type="ECO:0000313" key="4">
    <source>
        <dbReference type="Proteomes" id="UP000070444"/>
    </source>
</evidence>
<sequence>MTSPKSNTPKNFGKLSSPASNQFRTNPSSPSLASIKEHPSILHDGDNIQELNSAKFDHAQYILLAEFDIDKGASLTHQYPEPTGMEESLLAEMMLPDGAHLREEDWTIFLLNQKPQFAPSLLKNTKDQPPVEAPDLLYVLNLVVTKHDREARRGAHVKAMAICTRHRYIHIYKPILVLALENYFQSPSINVLSSLFQAVNSMDTSLLPNFSVHEKTIMRCSEDKDMFEEKFTQLELIQLMDQQAKFSPDSPTELTHQKRSTYIDLSSGQRKEVLTNKNKDRHFFETAVIYESIKIPIRVPLTSYPEEVGDFSLIKLITTFSSSPLPTNRPLHPHLDTSGVHTHPIILLLNALLTEKRIIFLGSGLPSGLVANYVLAACAMGSGSGMVLRGFLERAFPYTNLTNLETLLQYRGFIAGVTNPAFEEHPKWWDVLCNISTGKITVSPHVGSFETLGSNSSEQAQSSPELAHLRMPSTISTTSIPNSTTTSLINSSSKSGASEKNVENPDSEFILDILSAIQSHYGEYTIRAKFIDYISRFVNLAALYEEETTGTTAIGITPDNTPDTTGLLGHGVIFSDDMAKQKEITMNLSRIEGWKQTLSYHYYEHDFIDYLENRSISKMHVSYQIAKLRSGKLINELETDIMCQSFLENVINDDQIIEFLAHVPQNLGGLTPLTVCLFHPNKNIRSYIVQFLNRLNQHQTGARFIQNLNLFHKLAYERQCLSTELNGPDNFKGLKAYLNNSTSSKQTVQ</sequence>
<organism evidence="3 4">
    <name type="scientific">Conidiobolus coronatus (strain ATCC 28846 / CBS 209.66 / NRRL 28638)</name>
    <name type="common">Delacroixia coronata</name>
    <dbReference type="NCBI Taxonomy" id="796925"/>
    <lineage>
        <taxon>Eukaryota</taxon>
        <taxon>Fungi</taxon>
        <taxon>Fungi incertae sedis</taxon>
        <taxon>Zoopagomycota</taxon>
        <taxon>Entomophthoromycotina</taxon>
        <taxon>Entomophthoromycetes</taxon>
        <taxon>Entomophthorales</taxon>
        <taxon>Ancylistaceae</taxon>
        <taxon>Conidiobolus</taxon>
    </lineage>
</organism>
<reference evidence="3 4" key="1">
    <citation type="journal article" date="2015" name="Genome Biol. Evol.">
        <title>Phylogenomic analyses indicate that early fungi evolved digesting cell walls of algal ancestors of land plants.</title>
        <authorList>
            <person name="Chang Y."/>
            <person name="Wang S."/>
            <person name="Sekimoto S."/>
            <person name="Aerts A.L."/>
            <person name="Choi C."/>
            <person name="Clum A."/>
            <person name="LaButti K.M."/>
            <person name="Lindquist E.A."/>
            <person name="Yee Ngan C."/>
            <person name="Ohm R.A."/>
            <person name="Salamov A.A."/>
            <person name="Grigoriev I.V."/>
            <person name="Spatafora J.W."/>
            <person name="Berbee M.L."/>
        </authorList>
    </citation>
    <scope>NUCLEOTIDE SEQUENCE [LARGE SCALE GENOMIC DNA]</scope>
    <source>
        <strain evidence="3 4">NRRL 28638</strain>
    </source>
</reference>
<dbReference type="PANTHER" id="PTHR28245:SF1">
    <property type="entry name" value="ARF3-INTERACTING PROTEIN 1"/>
    <property type="match status" value="1"/>
</dbReference>
<dbReference type="PANTHER" id="PTHR28245">
    <property type="entry name" value="ARF3-INTERACTING PROTEIN 1"/>
    <property type="match status" value="1"/>
</dbReference>
<feature type="domain" description="UDENN" evidence="2">
    <location>
        <begin position="60"/>
        <end position="621"/>
    </location>
</feature>
<dbReference type="GO" id="GO:0005886">
    <property type="term" value="C:plasma membrane"/>
    <property type="evidence" value="ECO:0007669"/>
    <property type="project" value="TreeGrafter"/>
</dbReference>
<dbReference type="OMA" id="GRHFWAQ"/>
<feature type="region of interest" description="Disordered" evidence="1">
    <location>
        <begin position="1"/>
        <end position="35"/>
    </location>
</feature>
<evidence type="ECO:0000256" key="1">
    <source>
        <dbReference type="SAM" id="MobiDB-lite"/>
    </source>
</evidence>
<dbReference type="AlphaFoldDB" id="A0A137P8R5"/>
<dbReference type="GO" id="GO:0051666">
    <property type="term" value="P:actin cortical patch localization"/>
    <property type="evidence" value="ECO:0007669"/>
    <property type="project" value="TreeGrafter"/>
</dbReference>
<feature type="compositionally biased region" description="Polar residues" evidence="1">
    <location>
        <begin position="1"/>
        <end position="10"/>
    </location>
</feature>
<evidence type="ECO:0000259" key="2">
    <source>
        <dbReference type="PROSITE" id="PS50211"/>
    </source>
</evidence>
<gene>
    <name evidence="3" type="ORF">CONCODRAFT_78380</name>
</gene>
<evidence type="ECO:0000313" key="3">
    <source>
        <dbReference type="EMBL" id="KXN71393.1"/>
    </source>
</evidence>
<dbReference type="InterPro" id="IPR012860">
    <property type="entry name" value="Afi1_N"/>
</dbReference>